<organism evidence="4 5">
    <name type="scientific">Phycicoccus avicenniae</name>
    <dbReference type="NCBI Taxonomy" id="2828860"/>
    <lineage>
        <taxon>Bacteria</taxon>
        <taxon>Bacillati</taxon>
        <taxon>Actinomycetota</taxon>
        <taxon>Actinomycetes</taxon>
        <taxon>Micrococcales</taxon>
        <taxon>Intrasporangiaceae</taxon>
        <taxon>Phycicoccus</taxon>
    </lineage>
</organism>
<dbReference type="InterPro" id="IPR036188">
    <property type="entry name" value="FAD/NAD-bd_sf"/>
</dbReference>
<comment type="caution">
    <text evidence="4">The sequence shown here is derived from an EMBL/GenBank/DDBJ whole genome shotgun (WGS) entry which is preliminary data.</text>
</comment>
<evidence type="ECO:0000256" key="1">
    <source>
        <dbReference type="ARBA" id="ARBA00001974"/>
    </source>
</evidence>
<keyword evidence="3" id="KW-0503">Monooxygenase</keyword>
<evidence type="ECO:0000256" key="2">
    <source>
        <dbReference type="ARBA" id="ARBA00010139"/>
    </source>
</evidence>
<accession>A0A941I2B4</accession>
<evidence type="ECO:0000313" key="4">
    <source>
        <dbReference type="EMBL" id="MBR7744859.1"/>
    </source>
</evidence>
<dbReference type="PANTHER" id="PTHR43872">
    <property type="entry name" value="MONOOXYGENASE, PUTATIVE (AFU_ORTHOLOGUE AFUA_8G02570)-RELATED"/>
    <property type="match status" value="1"/>
</dbReference>
<dbReference type="Gene3D" id="3.50.50.60">
    <property type="entry name" value="FAD/NAD(P)-binding domain"/>
    <property type="match status" value="1"/>
</dbReference>
<gene>
    <name evidence="4" type="ORF">KC207_16310</name>
</gene>
<dbReference type="RefSeq" id="WP_211604387.1">
    <property type="nucleotide sequence ID" value="NZ_JAGSNF010000025.1"/>
</dbReference>
<dbReference type="InterPro" id="IPR051820">
    <property type="entry name" value="FAD-binding_MO"/>
</dbReference>
<dbReference type="SUPFAM" id="SSF51905">
    <property type="entry name" value="FAD/NAD(P)-binding domain"/>
    <property type="match status" value="2"/>
</dbReference>
<dbReference type="PANTHER" id="PTHR43872:SF1">
    <property type="entry name" value="MONOOXYGENASE, PUTATIVE (AFU_ORTHOLOGUE AFUA_8G02570)-RELATED"/>
    <property type="match status" value="1"/>
</dbReference>
<dbReference type="Proteomes" id="UP000677016">
    <property type="component" value="Unassembled WGS sequence"/>
</dbReference>
<comment type="cofactor">
    <cofactor evidence="1">
        <name>FAD</name>
        <dbReference type="ChEBI" id="CHEBI:57692"/>
    </cofactor>
</comment>
<dbReference type="AlphaFoldDB" id="A0A941I2B4"/>
<dbReference type="Pfam" id="PF13738">
    <property type="entry name" value="Pyr_redox_3"/>
    <property type="match status" value="1"/>
</dbReference>
<proteinExistence type="inferred from homology"/>
<sequence length="489" mass="53232">MTRDPMAPQPLDVDVLVVGAGISGVGTGARLAMHRPDLTWAVVEAREDLGGTWDLFRYPGVRSDSDMFTLAYPFRPWTGERSIVTGEEILRYVRETAHAYGVDARLHLGQRVTDLAWDSGERCWRVTAVRADGEVLTHRARFVHLATGYYSYDEPHDAGIAGLDTLDGDVVHPQHWPPDLEVAGRRVVVVGSGATAVTLVPALVRRGAAHVTMLQRSPGYVAALPSRDPGAARLGRVLPEDVAGRAVRVRNVVASGLSYAALRRFPGAGRRVLRRRLLGRLPAGYPVDTHFGPRYDPWDQRLCVTPDGDLLDALSTGAAQVVTSALDRVVPEGVRLVDGSVLDADVVVTATGLRLQVAGGADITVDGEPVEVGERWVLRGCMLSGVPNLSLAVGYVNASWTLRSDLTARWVTGLLGWMDRRGLTVATPRWDGSGDEARPLLPLMAGYVRRGAHLLPRQAGRRPWRVVQSYPRDVLEMRRGGYAEGLDVR</sequence>
<dbReference type="EMBL" id="JAGSNF010000025">
    <property type="protein sequence ID" value="MBR7744859.1"/>
    <property type="molecule type" value="Genomic_DNA"/>
</dbReference>
<reference evidence="4" key="1">
    <citation type="submission" date="2021-04" db="EMBL/GenBank/DDBJ databases">
        <title>Phycicoccus avicenniae sp. nov., a novel endophytic actinomycetes isolated from branch of Avicennia mariana.</title>
        <authorList>
            <person name="Tuo L."/>
        </authorList>
    </citation>
    <scope>NUCLEOTIDE SEQUENCE</scope>
    <source>
        <strain evidence="4">BSK3Z-2</strain>
    </source>
</reference>
<protein>
    <submittedName>
        <fullName evidence="4">NAD(P)/FAD-dependent oxidoreductase</fullName>
    </submittedName>
</protein>
<comment type="similarity">
    <text evidence="2">Belongs to the FAD-binding monooxygenase family.</text>
</comment>
<keyword evidence="5" id="KW-1185">Reference proteome</keyword>
<dbReference type="GO" id="GO:0004497">
    <property type="term" value="F:monooxygenase activity"/>
    <property type="evidence" value="ECO:0007669"/>
    <property type="project" value="UniProtKB-KW"/>
</dbReference>
<evidence type="ECO:0000313" key="5">
    <source>
        <dbReference type="Proteomes" id="UP000677016"/>
    </source>
</evidence>
<name>A0A941I2B4_9MICO</name>
<keyword evidence="3" id="KW-0560">Oxidoreductase</keyword>
<evidence type="ECO:0000256" key="3">
    <source>
        <dbReference type="ARBA" id="ARBA00023033"/>
    </source>
</evidence>